<evidence type="ECO:0000259" key="1">
    <source>
        <dbReference type="Pfam" id="PF13966"/>
    </source>
</evidence>
<organism evidence="2 3">
    <name type="scientific">Vitis vinifera</name>
    <name type="common">Grape</name>
    <dbReference type="NCBI Taxonomy" id="29760"/>
    <lineage>
        <taxon>Eukaryota</taxon>
        <taxon>Viridiplantae</taxon>
        <taxon>Streptophyta</taxon>
        <taxon>Embryophyta</taxon>
        <taxon>Tracheophyta</taxon>
        <taxon>Spermatophyta</taxon>
        <taxon>Magnoliopsida</taxon>
        <taxon>eudicotyledons</taxon>
        <taxon>Gunneridae</taxon>
        <taxon>Pentapetalae</taxon>
        <taxon>rosids</taxon>
        <taxon>Vitales</taxon>
        <taxon>Vitaceae</taxon>
        <taxon>Viteae</taxon>
        <taxon>Vitis</taxon>
    </lineage>
</organism>
<accession>A0A438JUQ8</accession>
<dbReference type="Pfam" id="PF13966">
    <property type="entry name" value="zf-RVT"/>
    <property type="match status" value="1"/>
</dbReference>
<dbReference type="Proteomes" id="UP000288805">
    <property type="component" value="Unassembled WGS sequence"/>
</dbReference>
<feature type="domain" description="Reverse transcriptase zinc-binding" evidence="1">
    <location>
        <begin position="315"/>
        <end position="374"/>
    </location>
</feature>
<evidence type="ECO:0000313" key="2">
    <source>
        <dbReference type="EMBL" id="RVX12696.1"/>
    </source>
</evidence>
<gene>
    <name evidence="2" type="primary">VvCHDp000001_968</name>
    <name evidence="2" type="ORF">CK203_011783</name>
</gene>
<protein>
    <submittedName>
        <fullName evidence="2">Putative ribonuclease H protein</fullName>
    </submittedName>
</protein>
<sequence length="474" mass="55660">MWFEAISRLKVNLSKTEAIPVGEDILMETLASVLGCKIGSLPTSYLGLPLGAPYKSTRVWDVVEERFRKRLSLWKMQYLSKGDRLTLLKSTLSSLPTYFLSLFLIPKRVCARLEKIQRDFLWGGGALENRPHLVSWKVICAAKKDGGLGIRSLAIFNKALLGKWLWRFANENESLWKQIISRKYDLQDGGWCSKGKDTRVKFWKDLWYENQSLEDAFPILFNLSINKEGWVVEAWEEDGVGKAFPILFNLSINKEGWVTEAWEKDGVGSSWGLRFNRHLNDWEVGKVKNLLNKLHPLTIRRGVDDLLQWKENKNGIFSVKASFFGWEAAWSRLLTIDQMKRFGWSIPNRCYLCKNEEETIDHLLLFCEKAKMLWLMIFSLFGVQWVMHYSVRRNLLGWHGSFVGKKREKAWRAALLYLMWTIWKERNRKAFDEVERNDQEIKSIFLYTFVNWARVYIEEHTFSLIDFVDWLAIK</sequence>
<reference evidence="2 3" key="1">
    <citation type="journal article" date="2018" name="PLoS Genet.">
        <title>Population sequencing reveals clonal diversity and ancestral inbreeding in the grapevine cultivar Chardonnay.</title>
        <authorList>
            <person name="Roach M.J."/>
            <person name="Johnson D.L."/>
            <person name="Bohlmann J."/>
            <person name="van Vuuren H.J."/>
            <person name="Jones S.J."/>
            <person name="Pretorius I.S."/>
            <person name="Schmidt S.A."/>
            <person name="Borneman A.R."/>
        </authorList>
    </citation>
    <scope>NUCLEOTIDE SEQUENCE [LARGE SCALE GENOMIC DNA]</scope>
    <source>
        <strain evidence="3">cv. Chardonnay</strain>
        <tissue evidence="2">Leaf</tissue>
    </source>
</reference>
<dbReference type="AlphaFoldDB" id="A0A438JUQ8"/>
<proteinExistence type="predicted"/>
<dbReference type="InterPro" id="IPR026960">
    <property type="entry name" value="RVT-Znf"/>
</dbReference>
<dbReference type="PANTHER" id="PTHR33116:SF78">
    <property type="entry name" value="OS12G0587133 PROTEIN"/>
    <property type="match status" value="1"/>
</dbReference>
<name>A0A438JUQ8_VITVI</name>
<evidence type="ECO:0000313" key="3">
    <source>
        <dbReference type="Proteomes" id="UP000288805"/>
    </source>
</evidence>
<dbReference type="EMBL" id="QGNW01000027">
    <property type="protein sequence ID" value="RVX12696.1"/>
    <property type="molecule type" value="Genomic_DNA"/>
</dbReference>
<comment type="caution">
    <text evidence="2">The sequence shown here is derived from an EMBL/GenBank/DDBJ whole genome shotgun (WGS) entry which is preliminary data.</text>
</comment>
<dbReference type="PANTHER" id="PTHR33116">
    <property type="entry name" value="REVERSE TRANSCRIPTASE ZINC-BINDING DOMAIN-CONTAINING PROTEIN-RELATED-RELATED"/>
    <property type="match status" value="1"/>
</dbReference>